<dbReference type="EMBL" id="LPHD01000222">
    <property type="protein sequence ID" value="KWA69565.1"/>
    <property type="molecule type" value="Genomic_DNA"/>
</dbReference>
<reference evidence="1 2" key="1">
    <citation type="submission" date="2015-11" db="EMBL/GenBank/DDBJ databases">
        <title>Expanding the genomic diversity of Burkholderia species for the development of highly accurate diagnostics.</title>
        <authorList>
            <person name="Sahl J."/>
            <person name="Keim P."/>
            <person name="Wagner D."/>
        </authorList>
    </citation>
    <scope>NUCLEOTIDE SEQUENCE [LARGE SCALE GENOMIC DNA]</scope>
    <source>
        <strain evidence="1 2">MSMB2087WGS</strain>
    </source>
</reference>
<protein>
    <submittedName>
        <fullName evidence="1">Uncharacterized protein</fullName>
    </submittedName>
</protein>
<dbReference type="AlphaFoldDB" id="A0A106PJY6"/>
<name>A0A106PJY6_9BURK</name>
<evidence type="ECO:0000313" key="1">
    <source>
        <dbReference type="EMBL" id="KWA69565.1"/>
    </source>
</evidence>
<organism evidence="1 2">
    <name type="scientific">Burkholderia ubonensis</name>
    <dbReference type="NCBI Taxonomy" id="101571"/>
    <lineage>
        <taxon>Bacteria</taxon>
        <taxon>Pseudomonadati</taxon>
        <taxon>Pseudomonadota</taxon>
        <taxon>Betaproteobacteria</taxon>
        <taxon>Burkholderiales</taxon>
        <taxon>Burkholderiaceae</taxon>
        <taxon>Burkholderia</taxon>
        <taxon>Burkholderia cepacia complex</taxon>
    </lineage>
</organism>
<evidence type="ECO:0000313" key="2">
    <source>
        <dbReference type="Proteomes" id="UP000060630"/>
    </source>
</evidence>
<dbReference type="Proteomes" id="UP000060630">
    <property type="component" value="Unassembled WGS sequence"/>
</dbReference>
<sequence>MLTLLQLTDRLQLVHLCASNVCTSAVGTFRIPAYWASINSIVAGVAATLCVFRELGHLGAASAEPARRNRPLLRDVLPGVTSALRVFEAEPLMLGYVMTQSALISRATMTIVVAVGVLPCACTFALPRMRRIDLLVPDEARFG</sequence>
<comment type="caution">
    <text evidence="1">The sequence shown here is derived from an EMBL/GenBank/DDBJ whole genome shotgun (WGS) entry which is preliminary data.</text>
</comment>
<proteinExistence type="predicted"/>
<accession>A0A106PJY6</accession>
<gene>
    <name evidence="1" type="ORF">WL29_09140</name>
</gene>
<dbReference type="RefSeq" id="WP_042584688.1">
    <property type="nucleotide sequence ID" value="NZ_LOVH01000132.1"/>
</dbReference>